<proteinExistence type="inferred from homology"/>
<dbReference type="InterPro" id="IPR011779">
    <property type="entry name" value="SO4_adenylTrfase_lsu"/>
</dbReference>
<comment type="subunit">
    <text evidence="11">Heterodimer composed of CysD, the smaller subunit, and CysN.</text>
</comment>
<dbReference type="CDD" id="cd03695">
    <property type="entry name" value="CysN_NodQ_II"/>
    <property type="match status" value="1"/>
</dbReference>
<dbReference type="NCBIfam" id="TIGR02034">
    <property type="entry name" value="CysN"/>
    <property type="match status" value="1"/>
</dbReference>
<dbReference type="Gene3D" id="3.40.50.300">
    <property type="entry name" value="P-loop containing nucleotide triphosphate hydrolases"/>
    <property type="match status" value="1"/>
</dbReference>
<dbReference type="GO" id="GO:0000103">
    <property type="term" value="P:sulfate assimilation"/>
    <property type="evidence" value="ECO:0007669"/>
    <property type="project" value="UniProtKB-UniRule"/>
</dbReference>
<evidence type="ECO:0000256" key="10">
    <source>
        <dbReference type="ARBA" id="ARBA00049370"/>
    </source>
</evidence>
<evidence type="ECO:0000256" key="5">
    <source>
        <dbReference type="ARBA" id="ARBA00022695"/>
    </source>
</evidence>
<keyword evidence="4 11" id="KW-0808">Transferase</keyword>
<dbReference type="InterPro" id="IPR050100">
    <property type="entry name" value="TRAFAC_GTPase_members"/>
</dbReference>
<dbReference type="InterPro" id="IPR041757">
    <property type="entry name" value="CysN_GTP-bd"/>
</dbReference>
<protein>
    <recommendedName>
        <fullName evidence="11">Sulfate adenylyltransferase subunit 1</fullName>
        <ecNumber evidence="11">2.7.7.4</ecNumber>
    </recommendedName>
    <alternativeName>
        <fullName evidence="11">ATP-sulfurylase large subunit</fullName>
    </alternativeName>
    <alternativeName>
        <fullName evidence="11">Sulfate adenylate transferase</fullName>
        <shortName evidence="11">SAT</shortName>
    </alternativeName>
</protein>
<keyword evidence="7 11" id="KW-0067">ATP-binding</keyword>
<sequence length="549" mass="58684">MSFAIARNLAKKNKALRPAQNLLPANDTPSASETGQHSLLRFITCGSVDDGKSTLIGRVLYEAGAVFDDQLSALDSDSRKFGTQGAAPDFALLVDGLSAEREQGITIDVAYRYFATDRRSFIVADTPGHEQYTRNMATGASTADLAIILIDARKGLLPQTRRHSFIVSLVGVRHVVVAINKMDLVGYDEAVFEQIAADYRAAVQNLGFASIRFIPVSARDGENVMRPSALMPWYDGPALLPYLESVAIAPSAPRDEGFVLPVQWVNRPDLDFRGYAGTPVTGRARVGDPIVALPSGRTSRIARLIGAAGEASQIAAGQAATVTLEDDIDISRGDVIAAAGSTLPVSRGLKARLLWTGERAMLEGGQFLVKLATQSANATVEALHHSIDIEGFQPLPAQSLRMNGIGLVTLRLDRPLVSLPYARSHELGGFILIDRISNETVAFGFVEPGEGEARQAVGEGGALARAQRGVLRIVGRKGTPDRRAWLAAVSWRVLSTAGLFVAAFALTANVPVSLALAFGDILLRPGLRALHMRLWRKVPTGTLQDGAGI</sequence>
<dbReference type="Pfam" id="PF00009">
    <property type="entry name" value="GTP_EFTU"/>
    <property type="match status" value="1"/>
</dbReference>
<dbReference type="InterPro" id="IPR027417">
    <property type="entry name" value="P-loop_NTPase"/>
</dbReference>
<comment type="function">
    <text evidence="11">With CysD forms the ATP sulfurylase (ATPS) that catalyzes the adenylation of sulfate producing adenosine 5'-phosphosulfate (APS) and diphosphate, the first enzymatic step in sulfur assimilation pathway. APS synthesis involves the formation of a high-energy phosphoric-sulfuric acid anhydride bond driven by GTP hydrolysis by CysN coupled to ATP hydrolysis by CysD.</text>
</comment>
<reference evidence="13" key="1">
    <citation type="submission" date="2020-09" db="EMBL/GenBank/DDBJ databases">
        <title>Bosea spartocytisi sp. nov. a root nodule endophyte of Spartocytisus supranubius in the high mountain ecosystem fo the Teide National Park (Canary Islands, Spain).</title>
        <authorList>
            <person name="Pulido-Suarez L."/>
            <person name="Peix A."/>
            <person name="Igual J.M."/>
            <person name="Socas-Perez N."/>
            <person name="Velazquez E."/>
            <person name="Flores-Felix J.D."/>
            <person name="Leon-Barrios M."/>
        </authorList>
    </citation>
    <scope>NUCLEOTIDE SEQUENCE</scope>
    <source>
        <strain evidence="13">SSUT16</strain>
    </source>
</reference>
<dbReference type="GO" id="GO:0005524">
    <property type="term" value="F:ATP binding"/>
    <property type="evidence" value="ECO:0007669"/>
    <property type="project" value="UniProtKB-KW"/>
</dbReference>
<dbReference type="SUPFAM" id="SSF52540">
    <property type="entry name" value="P-loop containing nucleoside triphosphate hydrolases"/>
    <property type="match status" value="1"/>
</dbReference>
<accession>A0A927E5T7</accession>
<keyword evidence="8 11" id="KW-0342">GTP-binding</keyword>
<dbReference type="InterPro" id="IPR009000">
    <property type="entry name" value="Transl_B-barrel_sf"/>
</dbReference>
<feature type="binding site" evidence="11">
    <location>
        <begin position="180"/>
        <end position="183"/>
    </location>
    <ligand>
        <name>GTP</name>
        <dbReference type="ChEBI" id="CHEBI:37565"/>
    </ligand>
</feature>
<dbReference type="InterPro" id="IPR054696">
    <property type="entry name" value="GTP-eEF1A_C"/>
</dbReference>
<dbReference type="AlphaFoldDB" id="A0A927E5T7"/>
<feature type="binding site" evidence="11">
    <location>
        <begin position="125"/>
        <end position="129"/>
    </location>
    <ligand>
        <name>GTP</name>
        <dbReference type="ChEBI" id="CHEBI:37565"/>
    </ligand>
</feature>
<name>A0A927E5T7_9HYPH</name>
<dbReference type="FunFam" id="3.40.50.300:FF:000119">
    <property type="entry name" value="Sulfate adenylyltransferase subunit 1"/>
    <property type="match status" value="1"/>
</dbReference>
<dbReference type="PROSITE" id="PS00301">
    <property type="entry name" value="G_TR_1"/>
    <property type="match status" value="1"/>
</dbReference>
<evidence type="ECO:0000256" key="11">
    <source>
        <dbReference type="HAMAP-Rule" id="MF_00062"/>
    </source>
</evidence>
<dbReference type="InterPro" id="IPR044139">
    <property type="entry name" value="CysN_NoDQ_III"/>
</dbReference>
<dbReference type="PRINTS" id="PR00315">
    <property type="entry name" value="ELONGATNFCT"/>
</dbReference>
<dbReference type="CDD" id="cd04095">
    <property type="entry name" value="CysN_NoDQ_III"/>
    <property type="match status" value="1"/>
</dbReference>
<evidence type="ECO:0000259" key="12">
    <source>
        <dbReference type="PROSITE" id="PS51722"/>
    </source>
</evidence>
<feature type="domain" description="Tr-type G" evidence="12">
    <location>
        <begin position="37"/>
        <end position="251"/>
    </location>
</feature>
<dbReference type="InterPro" id="IPR044138">
    <property type="entry name" value="CysN_II"/>
</dbReference>
<evidence type="ECO:0000313" key="13">
    <source>
        <dbReference type="EMBL" id="MBD3844898.1"/>
    </source>
</evidence>
<comment type="similarity">
    <text evidence="11">Belongs to the TRAFAC class translation factor GTPase superfamily. Classic translation factor GTPase family. CysN/NodQ subfamily.</text>
</comment>
<organism evidence="13 14">
    <name type="scientific">Bosea spartocytisi</name>
    <dbReference type="NCBI Taxonomy" id="2773451"/>
    <lineage>
        <taxon>Bacteria</taxon>
        <taxon>Pseudomonadati</taxon>
        <taxon>Pseudomonadota</taxon>
        <taxon>Alphaproteobacteria</taxon>
        <taxon>Hyphomicrobiales</taxon>
        <taxon>Boseaceae</taxon>
        <taxon>Bosea</taxon>
    </lineage>
</organism>
<dbReference type="EC" id="2.7.7.4" evidence="11"/>
<dbReference type="Gene3D" id="2.40.30.10">
    <property type="entry name" value="Translation factors"/>
    <property type="match status" value="2"/>
</dbReference>
<dbReference type="GO" id="GO:0004781">
    <property type="term" value="F:sulfate adenylyltransferase (ATP) activity"/>
    <property type="evidence" value="ECO:0007669"/>
    <property type="project" value="UniProtKB-UniRule"/>
</dbReference>
<evidence type="ECO:0000256" key="9">
    <source>
        <dbReference type="ARBA" id="ARBA00024872"/>
    </source>
</evidence>
<comment type="catalytic activity">
    <reaction evidence="10 11">
        <text>sulfate + ATP + H(+) = adenosine 5'-phosphosulfate + diphosphate</text>
        <dbReference type="Rhea" id="RHEA:18133"/>
        <dbReference type="ChEBI" id="CHEBI:15378"/>
        <dbReference type="ChEBI" id="CHEBI:16189"/>
        <dbReference type="ChEBI" id="CHEBI:30616"/>
        <dbReference type="ChEBI" id="CHEBI:33019"/>
        <dbReference type="ChEBI" id="CHEBI:58243"/>
        <dbReference type="EC" id="2.7.7.4"/>
    </reaction>
</comment>
<dbReference type="GO" id="GO:0003924">
    <property type="term" value="F:GTPase activity"/>
    <property type="evidence" value="ECO:0007669"/>
    <property type="project" value="InterPro"/>
</dbReference>
<evidence type="ECO:0000256" key="8">
    <source>
        <dbReference type="ARBA" id="ARBA00023134"/>
    </source>
</evidence>
<dbReference type="InterPro" id="IPR000795">
    <property type="entry name" value="T_Tr_GTP-bd_dom"/>
</dbReference>
<dbReference type="HAMAP" id="MF_00062">
    <property type="entry name" value="Sulf_adenylyltr_sub1"/>
    <property type="match status" value="1"/>
</dbReference>
<comment type="function">
    <text evidence="2">APS kinase catalyzes the synthesis of activated sulfate.</text>
</comment>
<comment type="subunit">
    <text evidence="3">Sulfate-activating enzymes, NodP and NodQ, may be physically associated.</text>
</comment>
<evidence type="ECO:0000256" key="2">
    <source>
        <dbReference type="ARBA" id="ARBA00002357"/>
    </source>
</evidence>
<feature type="binding site" evidence="11">
    <location>
        <begin position="46"/>
        <end position="53"/>
    </location>
    <ligand>
        <name>GTP</name>
        <dbReference type="ChEBI" id="CHEBI:37565"/>
    </ligand>
</feature>
<comment type="caution">
    <text evidence="13">The sequence shown here is derived from an EMBL/GenBank/DDBJ whole genome shotgun (WGS) entry which is preliminary data.</text>
</comment>
<evidence type="ECO:0000256" key="3">
    <source>
        <dbReference type="ARBA" id="ARBA00011760"/>
    </source>
</evidence>
<dbReference type="PANTHER" id="PTHR23115">
    <property type="entry name" value="TRANSLATION FACTOR"/>
    <property type="match status" value="1"/>
</dbReference>
<comment type="function">
    <text evidence="9">Proposed to provide activated sulfate for transfer to Nod factor. ATP sulfurylase may be the GTPase, regulating ATP sulfurylase activity.</text>
</comment>
<dbReference type="GO" id="GO:0070814">
    <property type="term" value="P:hydrogen sulfide biosynthetic process"/>
    <property type="evidence" value="ECO:0007669"/>
    <property type="project" value="UniProtKB-UniRule"/>
</dbReference>
<dbReference type="Proteomes" id="UP000619295">
    <property type="component" value="Unassembled WGS sequence"/>
</dbReference>
<evidence type="ECO:0000313" key="14">
    <source>
        <dbReference type="Proteomes" id="UP000619295"/>
    </source>
</evidence>
<evidence type="ECO:0000256" key="7">
    <source>
        <dbReference type="ARBA" id="ARBA00022840"/>
    </source>
</evidence>
<dbReference type="InterPro" id="IPR031157">
    <property type="entry name" value="G_TR_CS"/>
</dbReference>
<gene>
    <name evidence="11" type="primary">cysN</name>
    <name evidence="13" type="ORF">IED13_04260</name>
</gene>
<dbReference type="GO" id="GO:0004020">
    <property type="term" value="F:adenylylsulfate kinase activity"/>
    <property type="evidence" value="ECO:0007669"/>
    <property type="project" value="UniProtKB-EC"/>
</dbReference>
<keyword evidence="5 11" id="KW-0548">Nucleotidyltransferase</keyword>
<dbReference type="InterPro" id="IPR009001">
    <property type="entry name" value="Transl_elong_EF1A/Init_IF2_C"/>
</dbReference>
<keyword evidence="6 11" id="KW-0547">Nucleotide-binding</keyword>
<dbReference type="EMBL" id="JACXWY010000002">
    <property type="protein sequence ID" value="MBD3844898.1"/>
    <property type="molecule type" value="Genomic_DNA"/>
</dbReference>
<comment type="pathway">
    <text evidence="11">Sulfur metabolism; hydrogen sulfide biosynthesis; sulfite from sulfate: step 1/3.</text>
</comment>
<dbReference type="GO" id="GO:0005525">
    <property type="term" value="F:GTP binding"/>
    <property type="evidence" value="ECO:0007669"/>
    <property type="project" value="UniProtKB-UniRule"/>
</dbReference>
<dbReference type="SUPFAM" id="SSF50447">
    <property type="entry name" value="Translation proteins"/>
    <property type="match status" value="1"/>
</dbReference>
<dbReference type="Pfam" id="PF22594">
    <property type="entry name" value="GTP-eEF1A_C"/>
    <property type="match status" value="1"/>
</dbReference>
<comment type="catalytic activity">
    <reaction evidence="1">
        <text>adenosine 5'-phosphosulfate + ATP = 3'-phosphoadenylyl sulfate + ADP + H(+)</text>
        <dbReference type="Rhea" id="RHEA:24152"/>
        <dbReference type="ChEBI" id="CHEBI:15378"/>
        <dbReference type="ChEBI" id="CHEBI:30616"/>
        <dbReference type="ChEBI" id="CHEBI:58243"/>
        <dbReference type="ChEBI" id="CHEBI:58339"/>
        <dbReference type="ChEBI" id="CHEBI:456216"/>
        <dbReference type="EC" id="2.7.1.25"/>
    </reaction>
</comment>
<evidence type="ECO:0000256" key="1">
    <source>
        <dbReference type="ARBA" id="ARBA00001823"/>
    </source>
</evidence>
<evidence type="ECO:0000256" key="6">
    <source>
        <dbReference type="ARBA" id="ARBA00022741"/>
    </source>
</evidence>
<dbReference type="SUPFAM" id="SSF50465">
    <property type="entry name" value="EF-Tu/eEF-1alpha/eIF2-gamma C-terminal domain"/>
    <property type="match status" value="1"/>
</dbReference>
<keyword evidence="14" id="KW-1185">Reference proteome</keyword>
<evidence type="ECO:0000256" key="4">
    <source>
        <dbReference type="ARBA" id="ARBA00022679"/>
    </source>
</evidence>
<dbReference type="PROSITE" id="PS51722">
    <property type="entry name" value="G_TR_2"/>
    <property type="match status" value="1"/>
</dbReference>
<dbReference type="CDD" id="cd04166">
    <property type="entry name" value="CysN_ATPS"/>
    <property type="match status" value="1"/>
</dbReference>
<dbReference type="RefSeq" id="WP_191123479.1">
    <property type="nucleotide sequence ID" value="NZ_JACXWY010000002.1"/>
</dbReference>